<evidence type="ECO:0000313" key="3">
    <source>
        <dbReference type="Proteomes" id="UP000215377"/>
    </source>
</evidence>
<name>A0A225NSK6_9RHOB</name>
<feature type="region of interest" description="Disordered" evidence="1">
    <location>
        <begin position="1"/>
        <end position="33"/>
    </location>
</feature>
<reference evidence="2 3" key="1">
    <citation type="submission" date="2013-04" db="EMBL/GenBank/DDBJ databases">
        <title>Oceanicola sp. 22II1-22F33 Genome Sequencing.</title>
        <authorList>
            <person name="Lai Q."/>
            <person name="Li G."/>
            <person name="Shao Z."/>
        </authorList>
    </citation>
    <scope>NUCLEOTIDE SEQUENCE [LARGE SCALE GENOMIC DNA]</scope>
    <source>
        <strain evidence="2 3">22II1-22F33</strain>
    </source>
</reference>
<dbReference type="RefSeq" id="WP_088648597.1">
    <property type="nucleotide sequence ID" value="NZ_AQQR01000001.1"/>
</dbReference>
<dbReference type="AlphaFoldDB" id="A0A225NSK6"/>
<dbReference type="Proteomes" id="UP000215377">
    <property type="component" value="Unassembled WGS sequence"/>
</dbReference>
<evidence type="ECO:0000256" key="1">
    <source>
        <dbReference type="SAM" id="MobiDB-lite"/>
    </source>
</evidence>
<comment type="caution">
    <text evidence="2">The sequence shown here is derived from an EMBL/GenBank/DDBJ whole genome shotgun (WGS) entry which is preliminary data.</text>
</comment>
<dbReference type="EMBL" id="AQQR01000001">
    <property type="protein sequence ID" value="OWU77924.1"/>
    <property type="molecule type" value="Genomic_DNA"/>
</dbReference>
<protein>
    <submittedName>
        <fullName evidence="2">Uncharacterized protein</fullName>
    </submittedName>
</protein>
<evidence type="ECO:0000313" key="2">
    <source>
        <dbReference type="EMBL" id="OWU77924.1"/>
    </source>
</evidence>
<organism evidence="2 3">
    <name type="scientific">Marinibacterium profundimaris</name>
    <dbReference type="NCBI Taxonomy" id="1679460"/>
    <lineage>
        <taxon>Bacteria</taxon>
        <taxon>Pseudomonadati</taxon>
        <taxon>Pseudomonadota</taxon>
        <taxon>Alphaproteobacteria</taxon>
        <taxon>Rhodobacterales</taxon>
        <taxon>Paracoccaceae</taxon>
        <taxon>Marinibacterium</taxon>
    </lineage>
</organism>
<proteinExistence type="predicted"/>
<feature type="region of interest" description="Disordered" evidence="1">
    <location>
        <begin position="61"/>
        <end position="98"/>
    </location>
</feature>
<accession>A0A225NSK6</accession>
<keyword evidence="3" id="KW-1185">Reference proteome</keyword>
<sequence>MEITAPADSPAPTGPGRSAQSTGHQAKAAVAAAREAGIELPKNAQGLAASQIARGVEAALVFQPPEPPAPDAAPGTDPVDGTAPTGTDMPDAAPEAGGTNDAEMALALLTAAAGYDAAAEALAPQ</sequence>
<gene>
    <name evidence="2" type="ORF">ATO3_04645</name>
</gene>